<dbReference type="InterPro" id="IPR053137">
    <property type="entry name" value="NLR-like"/>
</dbReference>
<proteinExistence type="predicted"/>
<dbReference type="InterPro" id="IPR002182">
    <property type="entry name" value="NB-ARC"/>
</dbReference>
<dbReference type="Gene3D" id="1.25.40.10">
    <property type="entry name" value="Tetratricopeptide repeat domain"/>
    <property type="match status" value="2"/>
</dbReference>
<dbReference type="AlphaFoldDB" id="A0A9P4MED4"/>
<dbReference type="Pfam" id="PF00931">
    <property type="entry name" value="NB-ARC"/>
    <property type="match status" value="1"/>
</dbReference>
<feature type="non-terminal residue" evidence="2">
    <location>
        <position position="800"/>
    </location>
</feature>
<dbReference type="PANTHER" id="PTHR46082:SF11">
    <property type="entry name" value="AAA+ ATPASE DOMAIN-CONTAINING PROTEIN-RELATED"/>
    <property type="match status" value="1"/>
</dbReference>
<dbReference type="PANTHER" id="PTHR46082">
    <property type="entry name" value="ATP/GTP-BINDING PROTEIN-RELATED"/>
    <property type="match status" value="1"/>
</dbReference>
<dbReference type="Gene3D" id="3.40.50.300">
    <property type="entry name" value="P-loop containing nucleotide triphosphate hydrolases"/>
    <property type="match status" value="1"/>
</dbReference>
<keyword evidence="3" id="KW-1185">Reference proteome</keyword>
<dbReference type="OrthoDB" id="1658288at2759"/>
<dbReference type="EMBL" id="ML996090">
    <property type="protein sequence ID" value="KAF2149847.1"/>
    <property type="molecule type" value="Genomic_DNA"/>
</dbReference>
<protein>
    <submittedName>
        <fullName evidence="2">TPR-like protein</fullName>
    </submittedName>
</protein>
<dbReference type="GO" id="GO:0043531">
    <property type="term" value="F:ADP binding"/>
    <property type="evidence" value="ECO:0007669"/>
    <property type="project" value="InterPro"/>
</dbReference>
<accession>A0A9P4MED4</accession>
<dbReference type="Pfam" id="PF13424">
    <property type="entry name" value="TPR_12"/>
    <property type="match status" value="2"/>
</dbReference>
<evidence type="ECO:0000259" key="1">
    <source>
        <dbReference type="Pfam" id="PF00931"/>
    </source>
</evidence>
<dbReference type="SUPFAM" id="SSF48452">
    <property type="entry name" value="TPR-like"/>
    <property type="match status" value="3"/>
</dbReference>
<dbReference type="InterPro" id="IPR011990">
    <property type="entry name" value="TPR-like_helical_dom_sf"/>
</dbReference>
<feature type="domain" description="NB-ARC" evidence="1">
    <location>
        <begin position="12"/>
        <end position="144"/>
    </location>
</feature>
<sequence>MRDLFLAPKYANVALYGVGGSGKTQVALELAHQVMVDSQFREYSIFWVSAMSAHQFDSGYAGIIEQVSTIPQRTDEEPKESVQRYLSSGAAGYWFLIIDNADSQEVLFESSGTRGIAKYLPRHRNGKTLFTSRSQELARKLSRDKGITKELGAMSLSEARSVFEISLERTDLLDDSASVTKLFNELAHLPLTMTQAAAYLNNNPITIAEYLQMLRRPEDNLVKRLSRGFGNDSGSSSAVATTWLFSFERIWSSDKVARDLLCFISCIEPKGIPRSILPLVGTDTQMENAINTLHSYGLIILRENNDLLDMHKLVHAAIRTWIMAKGNAVDVAKQAIEHLSKIFRSNEYTTRGVWADYLPHVCRALSLQAEIPLDEPFEPGFTLRFWVGRFFVADGQIKNAIKHLREALLSPDDPDLLESKHRLAVAYLDDGRGREAVDLLEHVVTIRKTLAENHPGRLSSQLQLGRAYTLTDQMNKAFPQLQTVVNVREATLTRDHPDLLTSQHQLALACLEVGRVKAAIELLEHVFEARQRLAEDNPDRLVVQRDLGAAYVADEQVNKYFPLLDRVVTIQRQILDPRHPDRLDAEQYFAVACLCIMQTKTAVDWLTYILEKRRESLIDDHPDVISTRLTLARAYYYNRQISQSVEQFELVVKSCMSTLSAGHRTTLSAQLDLGMVYVEIQQDNMAIPVLEETTAKLAAKLAGNNSDLIIGEYWLAVAYMRTGQIPMAIPLLEHVLHIRRETLPENHHQVLMSQYLLAKAYFRSKQDMRAAELLEHYLDIMKALRPKNDPMLIEPESYLA</sequence>
<reference evidence="2" key="1">
    <citation type="journal article" date="2020" name="Stud. Mycol.">
        <title>101 Dothideomycetes genomes: a test case for predicting lifestyles and emergence of pathogens.</title>
        <authorList>
            <person name="Haridas S."/>
            <person name="Albert R."/>
            <person name="Binder M."/>
            <person name="Bloem J."/>
            <person name="Labutti K."/>
            <person name="Salamov A."/>
            <person name="Andreopoulos B."/>
            <person name="Baker S."/>
            <person name="Barry K."/>
            <person name="Bills G."/>
            <person name="Bluhm B."/>
            <person name="Cannon C."/>
            <person name="Castanera R."/>
            <person name="Culley D."/>
            <person name="Daum C."/>
            <person name="Ezra D."/>
            <person name="Gonzalez J."/>
            <person name="Henrissat B."/>
            <person name="Kuo A."/>
            <person name="Liang C."/>
            <person name="Lipzen A."/>
            <person name="Lutzoni F."/>
            <person name="Magnuson J."/>
            <person name="Mondo S."/>
            <person name="Nolan M."/>
            <person name="Ohm R."/>
            <person name="Pangilinan J."/>
            <person name="Park H.-J."/>
            <person name="Ramirez L."/>
            <person name="Alfaro M."/>
            <person name="Sun H."/>
            <person name="Tritt A."/>
            <person name="Yoshinaga Y."/>
            <person name="Zwiers L.-H."/>
            <person name="Turgeon B."/>
            <person name="Goodwin S."/>
            <person name="Spatafora J."/>
            <person name="Crous P."/>
            <person name="Grigoriev I."/>
        </authorList>
    </citation>
    <scope>NUCLEOTIDE SEQUENCE</scope>
    <source>
        <strain evidence="2">CBS 260.36</strain>
    </source>
</reference>
<gene>
    <name evidence="2" type="ORF">K461DRAFT_300318</name>
</gene>
<organism evidence="2 3">
    <name type="scientific">Myriangium duriaei CBS 260.36</name>
    <dbReference type="NCBI Taxonomy" id="1168546"/>
    <lineage>
        <taxon>Eukaryota</taxon>
        <taxon>Fungi</taxon>
        <taxon>Dikarya</taxon>
        <taxon>Ascomycota</taxon>
        <taxon>Pezizomycotina</taxon>
        <taxon>Dothideomycetes</taxon>
        <taxon>Dothideomycetidae</taxon>
        <taxon>Myriangiales</taxon>
        <taxon>Myriangiaceae</taxon>
        <taxon>Myriangium</taxon>
    </lineage>
</organism>
<dbReference type="SUPFAM" id="SSF52540">
    <property type="entry name" value="P-loop containing nucleoside triphosphate hydrolases"/>
    <property type="match status" value="1"/>
</dbReference>
<comment type="caution">
    <text evidence="2">The sequence shown here is derived from an EMBL/GenBank/DDBJ whole genome shotgun (WGS) entry which is preliminary data.</text>
</comment>
<name>A0A9P4MED4_9PEZI</name>
<dbReference type="InterPro" id="IPR027417">
    <property type="entry name" value="P-loop_NTPase"/>
</dbReference>
<dbReference type="Pfam" id="PF13374">
    <property type="entry name" value="TPR_10"/>
    <property type="match status" value="1"/>
</dbReference>
<evidence type="ECO:0000313" key="3">
    <source>
        <dbReference type="Proteomes" id="UP000799439"/>
    </source>
</evidence>
<evidence type="ECO:0000313" key="2">
    <source>
        <dbReference type="EMBL" id="KAF2149847.1"/>
    </source>
</evidence>
<dbReference type="Proteomes" id="UP000799439">
    <property type="component" value="Unassembled WGS sequence"/>
</dbReference>